<keyword evidence="6" id="KW-0472">Membrane</keyword>
<dbReference type="Pfam" id="PF00047">
    <property type="entry name" value="ig"/>
    <property type="match status" value="1"/>
</dbReference>
<gene>
    <name evidence="13" type="ORF">NDU88_006552</name>
</gene>
<evidence type="ECO:0000313" key="13">
    <source>
        <dbReference type="EMBL" id="KAJ1166143.1"/>
    </source>
</evidence>
<keyword evidence="4 11" id="KW-0732">Signal</keyword>
<sequence>MGAPHLIEGLYFHCIVWLSTGVYMSGGTSDVMDLKLHLLSFACFLKLVPSDGLCVTQYSTISARPGDTVIMPCKFTVLQNLLNIASVVWQKTDLEDIAVVDLDSNPGAGEEIQDNKYKNRTLIHQDWPLTGHPNLTLYNLSTADLGNYTCYINANSWAHRCAEVQIALTFQQTSTSDTVDNVRKGDHEIHRYGMSEEVFIIVITSLARAVWAVAGLETEELALHCFMCYELALHAGTDSLCH</sequence>
<keyword evidence="2" id="KW-1003">Cell membrane</keyword>
<evidence type="ECO:0000256" key="7">
    <source>
        <dbReference type="ARBA" id="ARBA00023157"/>
    </source>
</evidence>
<keyword evidence="7" id="KW-1015">Disulfide bond</keyword>
<dbReference type="PANTHER" id="PTHR25466">
    <property type="entry name" value="T-LYMPHOCYTE ACTIVATION ANTIGEN"/>
    <property type="match status" value="1"/>
</dbReference>
<reference evidence="13" key="1">
    <citation type="journal article" date="2022" name="bioRxiv">
        <title>Sequencing and chromosome-scale assembly of the giantPleurodeles waltlgenome.</title>
        <authorList>
            <person name="Brown T."/>
            <person name="Elewa A."/>
            <person name="Iarovenko S."/>
            <person name="Subramanian E."/>
            <person name="Araus A.J."/>
            <person name="Petzold A."/>
            <person name="Susuki M."/>
            <person name="Suzuki K.-i.T."/>
            <person name="Hayashi T."/>
            <person name="Toyoda A."/>
            <person name="Oliveira C."/>
            <person name="Osipova E."/>
            <person name="Leigh N.D."/>
            <person name="Simon A."/>
            <person name="Yun M.H."/>
        </authorList>
    </citation>
    <scope>NUCLEOTIDE SEQUENCE</scope>
    <source>
        <strain evidence="13">20211129_DDA</strain>
        <tissue evidence="13">Liver</tissue>
    </source>
</reference>
<evidence type="ECO:0000256" key="10">
    <source>
        <dbReference type="ARBA" id="ARBA00023319"/>
    </source>
</evidence>
<keyword evidence="9" id="KW-0325">Glycoprotein</keyword>
<dbReference type="GO" id="GO:0007166">
    <property type="term" value="P:cell surface receptor signaling pathway"/>
    <property type="evidence" value="ECO:0007669"/>
    <property type="project" value="TreeGrafter"/>
</dbReference>
<dbReference type="EMBL" id="JANPWB010000008">
    <property type="protein sequence ID" value="KAJ1166143.1"/>
    <property type="molecule type" value="Genomic_DNA"/>
</dbReference>
<dbReference type="GO" id="GO:0042102">
    <property type="term" value="P:positive regulation of T cell proliferation"/>
    <property type="evidence" value="ECO:0007669"/>
    <property type="project" value="TreeGrafter"/>
</dbReference>
<feature type="signal peptide" evidence="11">
    <location>
        <begin position="1"/>
        <end position="21"/>
    </location>
</feature>
<dbReference type="InterPro" id="IPR007110">
    <property type="entry name" value="Ig-like_dom"/>
</dbReference>
<dbReference type="Gene3D" id="2.60.40.10">
    <property type="entry name" value="Immunoglobulins"/>
    <property type="match status" value="1"/>
</dbReference>
<organism evidence="13 14">
    <name type="scientific">Pleurodeles waltl</name>
    <name type="common">Iberian ribbed newt</name>
    <dbReference type="NCBI Taxonomy" id="8319"/>
    <lineage>
        <taxon>Eukaryota</taxon>
        <taxon>Metazoa</taxon>
        <taxon>Chordata</taxon>
        <taxon>Craniata</taxon>
        <taxon>Vertebrata</taxon>
        <taxon>Euteleostomi</taxon>
        <taxon>Amphibia</taxon>
        <taxon>Batrachia</taxon>
        <taxon>Caudata</taxon>
        <taxon>Salamandroidea</taxon>
        <taxon>Salamandridae</taxon>
        <taxon>Pleurodelinae</taxon>
        <taxon>Pleurodeles</taxon>
    </lineage>
</organism>
<evidence type="ECO:0000256" key="8">
    <source>
        <dbReference type="ARBA" id="ARBA00023170"/>
    </source>
</evidence>
<name>A0AAV7SQ04_PLEWA</name>
<evidence type="ECO:0000256" key="4">
    <source>
        <dbReference type="ARBA" id="ARBA00022729"/>
    </source>
</evidence>
<protein>
    <recommendedName>
        <fullName evidence="12">Ig-like domain-containing protein</fullName>
    </recommendedName>
</protein>
<dbReference type="GO" id="GO:0009897">
    <property type="term" value="C:external side of plasma membrane"/>
    <property type="evidence" value="ECO:0007669"/>
    <property type="project" value="TreeGrafter"/>
</dbReference>
<dbReference type="Proteomes" id="UP001066276">
    <property type="component" value="Chromosome 4_2"/>
</dbReference>
<dbReference type="GO" id="GO:0031295">
    <property type="term" value="P:T cell costimulation"/>
    <property type="evidence" value="ECO:0007669"/>
    <property type="project" value="TreeGrafter"/>
</dbReference>
<dbReference type="InterPro" id="IPR036179">
    <property type="entry name" value="Ig-like_dom_sf"/>
</dbReference>
<evidence type="ECO:0000259" key="12">
    <source>
        <dbReference type="PROSITE" id="PS50835"/>
    </source>
</evidence>
<keyword evidence="14" id="KW-1185">Reference proteome</keyword>
<evidence type="ECO:0000256" key="11">
    <source>
        <dbReference type="SAM" id="SignalP"/>
    </source>
</evidence>
<evidence type="ECO:0000256" key="5">
    <source>
        <dbReference type="ARBA" id="ARBA00022989"/>
    </source>
</evidence>
<dbReference type="SMART" id="SM00409">
    <property type="entry name" value="IG"/>
    <property type="match status" value="1"/>
</dbReference>
<keyword evidence="8" id="KW-0675">Receptor</keyword>
<dbReference type="InterPro" id="IPR013151">
    <property type="entry name" value="Immunoglobulin_dom"/>
</dbReference>
<evidence type="ECO:0000256" key="9">
    <source>
        <dbReference type="ARBA" id="ARBA00023180"/>
    </source>
</evidence>
<keyword evidence="3" id="KW-0812">Transmembrane</keyword>
<evidence type="ECO:0000256" key="6">
    <source>
        <dbReference type="ARBA" id="ARBA00023136"/>
    </source>
</evidence>
<evidence type="ECO:0000256" key="2">
    <source>
        <dbReference type="ARBA" id="ARBA00022475"/>
    </source>
</evidence>
<dbReference type="GO" id="GO:0042130">
    <property type="term" value="P:negative regulation of T cell proliferation"/>
    <property type="evidence" value="ECO:0007669"/>
    <property type="project" value="TreeGrafter"/>
</dbReference>
<keyword evidence="5" id="KW-1133">Transmembrane helix</keyword>
<feature type="chain" id="PRO_5043316809" description="Ig-like domain-containing protein" evidence="11">
    <location>
        <begin position="22"/>
        <end position="242"/>
    </location>
</feature>
<dbReference type="PROSITE" id="PS50835">
    <property type="entry name" value="IG_LIKE"/>
    <property type="match status" value="1"/>
</dbReference>
<keyword evidence="10" id="KW-0393">Immunoglobulin domain</keyword>
<dbReference type="AlphaFoldDB" id="A0AAV7SQ04"/>
<proteinExistence type="predicted"/>
<dbReference type="PANTHER" id="PTHR25466:SF9">
    <property type="entry name" value="FIBRONECTIN TYPE-III DOMAIN-CONTAINING PROTEIN"/>
    <property type="match status" value="1"/>
</dbReference>
<evidence type="ECO:0000313" key="14">
    <source>
        <dbReference type="Proteomes" id="UP001066276"/>
    </source>
</evidence>
<comment type="subcellular location">
    <subcellularLocation>
        <location evidence="1">Cell membrane</location>
        <topology evidence="1">Single-pass type I membrane protein</topology>
    </subcellularLocation>
</comment>
<dbReference type="GO" id="GO:0006955">
    <property type="term" value="P:immune response"/>
    <property type="evidence" value="ECO:0007669"/>
    <property type="project" value="TreeGrafter"/>
</dbReference>
<comment type="caution">
    <text evidence="13">The sequence shown here is derived from an EMBL/GenBank/DDBJ whole genome shotgun (WGS) entry which is preliminary data.</text>
</comment>
<dbReference type="SUPFAM" id="SSF48726">
    <property type="entry name" value="Immunoglobulin"/>
    <property type="match status" value="1"/>
</dbReference>
<accession>A0AAV7SQ04</accession>
<evidence type="ECO:0000256" key="1">
    <source>
        <dbReference type="ARBA" id="ARBA00004251"/>
    </source>
</evidence>
<evidence type="ECO:0000256" key="3">
    <source>
        <dbReference type="ARBA" id="ARBA00022692"/>
    </source>
</evidence>
<dbReference type="InterPro" id="IPR051713">
    <property type="entry name" value="T-cell_Activation_Regulation"/>
</dbReference>
<dbReference type="GO" id="GO:0071222">
    <property type="term" value="P:cellular response to lipopolysaccharide"/>
    <property type="evidence" value="ECO:0007669"/>
    <property type="project" value="TreeGrafter"/>
</dbReference>
<dbReference type="InterPro" id="IPR003599">
    <property type="entry name" value="Ig_sub"/>
</dbReference>
<dbReference type="InterPro" id="IPR013783">
    <property type="entry name" value="Ig-like_fold"/>
</dbReference>
<feature type="domain" description="Ig-like" evidence="12">
    <location>
        <begin position="49"/>
        <end position="169"/>
    </location>
</feature>